<evidence type="ECO:0000256" key="3">
    <source>
        <dbReference type="ARBA" id="ARBA00023118"/>
    </source>
</evidence>
<dbReference type="Proteomes" id="UP001386437">
    <property type="component" value="Unassembled WGS sequence"/>
</dbReference>
<protein>
    <recommendedName>
        <fullName evidence="6">NAD(+) hydrolase ThsA</fullName>
        <ecNumber evidence="4">3.2.2.5</ecNumber>
    </recommendedName>
</protein>
<keyword evidence="3" id="KW-0051">Antiviral defense</keyword>
<organism evidence="10 11">
    <name type="scientific">Paraburkholderia bengalensis</name>
    <dbReference type="NCBI Taxonomy" id="2747562"/>
    <lineage>
        <taxon>Bacteria</taxon>
        <taxon>Pseudomonadati</taxon>
        <taxon>Pseudomonadota</taxon>
        <taxon>Betaproteobacteria</taxon>
        <taxon>Burkholderiales</taxon>
        <taxon>Burkholderiaceae</taxon>
        <taxon>Paraburkholderia</taxon>
    </lineage>
</organism>
<evidence type="ECO:0000256" key="8">
    <source>
        <dbReference type="PROSITE-ProRule" id="PRU00236"/>
    </source>
</evidence>
<dbReference type="CDD" id="cd01406">
    <property type="entry name" value="SIR2-like"/>
    <property type="match status" value="1"/>
</dbReference>
<feature type="domain" description="Deacetylase sirtuin-type" evidence="9">
    <location>
        <begin position="1"/>
        <end position="280"/>
    </location>
</feature>
<accession>A0ABU8IQF6</accession>
<reference evidence="10 11" key="1">
    <citation type="journal article" date="2022" name="Arch. Microbiol.">
        <title>Paraburkholderia bengalensis sp. nov. isolated from roots of Oryza sativa, IR64.</title>
        <authorList>
            <person name="Nag P."/>
            <person name="Mondal N."/>
            <person name="Sarkar J."/>
            <person name="Das S."/>
        </authorList>
    </citation>
    <scope>NUCLEOTIDE SEQUENCE [LARGE SCALE GENOMIC DNA]</scope>
    <source>
        <strain evidence="10 11">IR64_4_BI</strain>
    </source>
</reference>
<dbReference type="InterPro" id="IPR041486">
    <property type="entry name" value="ThsA_STALD"/>
</dbReference>
<dbReference type="RefSeq" id="WP_336598059.1">
    <property type="nucleotide sequence ID" value="NZ_JACFYJ010000015.1"/>
</dbReference>
<gene>
    <name evidence="10" type="ORF">H3V53_11740</name>
</gene>
<proteinExistence type="inferred from homology"/>
<dbReference type="Pfam" id="PF18185">
    <property type="entry name" value="STALD"/>
    <property type="match status" value="1"/>
</dbReference>
<evidence type="ECO:0000256" key="5">
    <source>
        <dbReference type="ARBA" id="ARBA00035014"/>
    </source>
</evidence>
<dbReference type="InterPro" id="IPR029035">
    <property type="entry name" value="DHS-like_NAD/FAD-binding_dom"/>
</dbReference>
<comment type="caution">
    <text evidence="8">Lacks conserved residue(s) required for the propagation of feature annotation.</text>
</comment>
<dbReference type="EMBL" id="JACFYJ010000015">
    <property type="protein sequence ID" value="MEI5997849.1"/>
    <property type="molecule type" value="Genomic_DNA"/>
</dbReference>
<keyword evidence="1" id="KW-0378">Hydrolase</keyword>
<name>A0ABU8IQF6_9BURK</name>
<evidence type="ECO:0000256" key="7">
    <source>
        <dbReference type="ARBA" id="ARBA00047575"/>
    </source>
</evidence>
<evidence type="ECO:0000256" key="6">
    <source>
        <dbReference type="ARBA" id="ARBA00035033"/>
    </source>
</evidence>
<dbReference type="InterPro" id="IPR026590">
    <property type="entry name" value="Ssirtuin_cat_dom"/>
</dbReference>
<comment type="catalytic activity">
    <reaction evidence="7">
        <text>NAD(+) + H2O = ADP-D-ribose + nicotinamide + H(+)</text>
        <dbReference type="Rhea" id="RHEA:16301"/>
        <dbReference type="ChEBI" id="CHEBI:15377"/>
        <dbReference type="ChEBI" id="CHEBI:15378"/>
        <dbReference type="ChEBI" id="CHEBI:17154"/>
        <dbReference type="ChEBI" id="CHEBI:57540"/>
        <dbReference type="ChEBI" id="CHEBI:57967"/>
        <dbReference type="EC" id="3.2.2.5"/>
    </reaction>
    <physiologicalReaction direction="left-to-right" evidence="7">
        <dbReference type="Rhea" id="RHEA:16302"/>
    </physiologicalReaction>
</comment>
<evidence type="ECO:0000313" key="10">
    <source>
        <dbReference type="EMBL" id="MEI5997849.1"/>
    </source>
</evidence>
<dbReference type="PROSITE" id="PS50305">
    <property type="entry name" value="SIRTUIN"/>
    <property type="match status" value="1"/>
</dbReference>
<evidence type="ECO:0000313" key="11">
    <source>
        <dbReference type="Proteomes" id="UP001386437"/>
    </source>
</evidence>
<dbReference type="SUPFAM" id="SSF52467">
    <property type="entry name" value="DHS-like NAD/FAD-binding domain"/>
    <property type="match status" value="1"/>
</dbReference>
<keyword evidence="11" id="KW-1185">Reference proteome</keyword>
<evidence type="ECO:0000256" key="4">
    <source>
        <dbReference type="ARBA" id="ARBA00034327"/>
    </source>
</evidence>
<comment type="similarity">
    <text evidence="5">Belongs to the soluble Thoeris ThsA family.</text>
</comment>
<evidence type="ECO:0000259" key="9">
    <source>
        <dbReference type="PROSITE" id="PS50305"/>
    </source>
</evidence>
<keyword evidence="2" id="KW-0520">NAD</keyword>
<sequence length="478" mass="53629">MEFGREIEAFVKEFVQDIGNNTAAVFAGAGMSKSAGYVDWPELLRDIALEVGLKVEREHDLISLAQFHVNHLKGPAKLARKILQEFSEQAEATEAHQILARLPIGTYWTTNYDSLIEDALKKASKVADVKHNISQLNTTRPKRDAVVYKMHGDVTVPADAVLYKEQYERYYENHAPFVTALSGDLVSKTFLFIGFSFTDPNLDYVLSRLHTKTKRDHYCFMRRETGTAGDDEELVRYKVRKQELRIDDLKRFGIQTLLVEDYADIPKILKEIEARFLKKTVFFAGSAEQYGAWNRDEALGFIHQLSAKLVATNFRVVSGFGWGIGSAVINGALETIYTNPEKFSEDQLIMRPFPQIASSSTDLKVLWEEYRQRMLSLAGIAIFVFGNKLDPTTPGAVICANGMIREFEIAVEKGIVPIPVGATGFAAKEIWERVMGSPATYYSGLDWLIPLIGELGDSSLKPEDLVLKVVNIVKTLGK</sequence>
<evidence type="ECO:0000256" key="2">
    <source>
        <dbReference type="ARBA" id="ARBA00023027"/>
    </source>
</evidence>
<evidence type="ECO:0000256" key="1">
    <source>
        <dbReference type="ARBA" id="ARBA00022801"/>
    </source>
</evidence>
<comment type="caution">
    <text evidence="10">The sequence shown here is derived from an EMBL/GenBank/DDBJ whole genome shotgun (WGS) entry which is preliminary data.</text>
</comment>
<dbReference type="EC" id="3.2.2.5" evidence="4"/>
<dbReference type="Pfam" id="PF13289">
    <property type="entry name" value="SIR2_2"/>
    <property type="match status" value="1"/>
</dbReference>